<name>A0ACC0S633_POPTR</name>
<evidence type="ECO:0000313" key="2">
    <source>
        <dbReference type="Proteomes" id="UP000006729"/>
    </source>
</evidence>
<proteinExistence type="predicted"/>
<accession>A0ACC0S633</accession>
<comment type="caution">
    <text evidence="1">The sequence shown here is derived from an EMBL/GenBank/DDBJ whole genome shotgun (WGS) entry which is preliminary data.</text>
</comment>
<sequence length="76" mass="8392">MLSVYENAEPTMKSGCQSQCFSCHGQEKSAVSLCMVAKSLEESRSKDVCRHGASHRIAESYIAMNMILQAIRFGDC</sequence>
<keyword evidence="2" id="KW-1185">Reference proteome</keyword>
<evidence type="ECO:0000313" key="1">
    <source>
        <dbReference type="EMBL" id="KAI9384924.1"/>
    </source>
</evidence>
<dbReference type="EMBL" id="CM009301">
    <property type="protein sequence ID" value="KAI9384924.1"/>
    <property type="molecule type" value="Genomic_DNA"/>
</dbReference>
<organism evidence="1 2">
    <name type="scientific">Populus trichocarpa</name>
    <name type="common">Western balsam poplar</name>
    <name type="synonym">Populus balsamifera subsp. trichocarpa</name>
    <dbReference type="NCBI Taxonomy" id="3694"/>
    <lineage>
        <taxon>Eukaryota</taxon>
        <taxon>Viridiplantae</taxon>
        <taxon>Streptophyta</taxon>
        <taxon>Embryophyta</taxon>
        <taxon>Tracheophyta</taxon>
        <taxon>Spermatophyta</taxon>
        <taxon>Magnoliopsida</taxon>
        <taxon>eudicotyledons</taxon>
        <taxon>Gunneridae</taxon>
        <taxon>Pentapetalae</taxon>
        <taxon>rosids</taxon>
        <taxon>fabids</taxon>
        <taxon>Malpighiales</taxon>
        <taxon>Salicaceae</taxon>
        <taxon>Saliceae</taxon>
        <taxon>Populus</taxon>
    </lineage>
</organism>
<gene>
    <name evidence="1" type="ORF">POPTR_012G129066v4</name>
</gene>
<dbReference type="Proteomes" id="UP000006729">
    <property type="component" value="Chromosome 12"/>
</dbReference>
<protein>
    <submittedName>
        <fullName evidence="1">Uncharacterized protein</fullName>
    </submittedName>
</protein>
<reference evidence="1 2" key="1">
    <citation type="journal article" date="2006" name="Science">
        <title>The genome of black cottonwood, Populus trichocarpa (Torr. &amp; Gray).</title>
        <authorList>
            <person name="Tuskan G.A."/>
            <person name="Difazio S."/>
            <person name="Jansson S."/>
            <person name="Bohlmann J."/>
            <person name="Grigoriev I."/>
            <person name="Hellsten U."/>
            <person name="Putnam N."/>
            <person name="Ralph S."/>
            <person name="Rombauts S."/>
            <person name="Salamov A."/>
            <person name="Schein J."/>
            <person name="Sterck L."/>
            <person name="Aerts A."/>
            <person name="Bhalerao R.R."/>
            <person name="Bhalerao R.P."/>
            <person name="Blaudez D."/>
            <person name="Boerjan W."/>
            <person name="Brun A."/>
            <person name="Brunner A."/>
            <person name="Busov V."/>
            <person name="Campbell M."/>
            <person name="Carlson J."/>
            <person name="Chalot M."/>
            <person name="Chapman J."/>
            <person name="Chen G.L."/>
            <person name="Cooper D."/>
            <person name="Coutinho P.M."/>
            <person name="Couturier J."/>
            <person name="Covert S."/>
            <person name="Cronk Q."/>
            <person name="Cunningham R."/>
            <person name="Davis J."/>
            <person name="Degroeve S."/>
            <person name="Dejardin A."/>
            <person name="Depamphilis C."/>
            <person name="Detter J."/>
            <person name="Dirks B."/>
            <person name="Dubchak I."/>
            <person name="Duplessis S."/>
            <person name="Ehlting J."/>
            <person name="Ellis B."/>
            <person name="Gendler K."/>
            <person name="Goodstein D."/>
            <person name="Gribskov M."/>
            <person name="Grimwood J."/>
            <person name="Groover A."/>
            <person name="Gunter L."/>
            <person name="Hamberger B."/>
            <person name="Heinze B."/>
            <person name="Helariutta Y."/>
            <person name="Henrissat B."/>
            <person name="Holligan D."/>
            <person name="Holt R."/>
            <person name="Huang W."/>
            <person name="Islam-Faridi N."/>
            <person name="Jones S."/>
            <person name="Jones-Rhoades M."/>
            <person name="Jorgensen R."/>
            <person name="Joshi C."/>
            <person name="Kangasjarvi J."/>
            <person name="Karlsson J."/>
            <person name="Kelleher C."/>
            <person name="Kirkpatrick R."/>
            <person name="Kirst M."/>
            <person name="Kohler A."/>
            <person name="Kalluri U."/>
            <person name="Larimer F."/>
            <person name="Leebens-Mack J."/>
            <person name="Leple J.C."/>
            <person name="Locascio P."/>
            <person name="Lou Y."/>
            <person name="Lucas S."/>
            <person name="Martin F."/>
            <person name="Montanini B."/>
            <person name="Napoli C."/>
            <person name="Nelson D.R."/>
            <person name="Nelson C."/>
            <person name="Nieminen K."/>
            <person name="Nilsson O."/>
            <person name="Pereda V."/>
            <person name="Peter G."/>
            <person name="Philippe R."/>
            <person name="Pilate G."/>
            <person name="Poliakov A."/>
            <person name="Razumovskaya J."/>
            <person name="Richardson P."/>
            <person name="Rinaldi C."/>
            <person name="Ritland K."/>
            <person name="Rouze P."/>
            <person name="Ryaboy D."/>
            <person name="Schmutz J."/>
            <person name="Schrader J."/>
            <person name="Segerman B."/>
            <person name="Shin H."/>
            <person name="Siddiqui A."/>
            <person name="Sterky F."/>
            <person name="Terry A."/>
            <person name="Tsai C.J."/>
            <person name="Uberbacher E."/>
            <person name="Unneberg P."/>
            <person name="Vahala J."/>
            <person name="Wall K."/>
            <person name="Wessler S."/>
            <person name="Yang G."/>
            <person name="Yin T."/>
            <person name="Douglas C."/>
            <person name="Marra M."/>
            <person name="Sandberg G."/>
            <person name="Van de Peer Y."/>
            <person name="Rokhsar D."/>
        </authorList>
    </citation>
    <scope>NUCLEOTIDE SEQUENCE [LARGE SCALE GENOMIC DNA]</scope>
    <source>
        <strain evidence="2">cv. Nisqually</strain>
    </source>
</reference>